<feature type="domain" description="EamA" evidence="7">
    <location>
        <begin position="175"/>
        <end position="308"/>
    </location>
</feature>
<dbReference type="PANTHER" id="PTHR32322:SF2">
    <property type="entry name" value="EAMA DOMAIN-CONTAINING PROTEIN"/>
    <property type="match status" value="1"/>
</dbReference>
<evidence type="ECO:0000256" key="1">
    <source>
        <dbReference type="ARBA" id="ARBA00004141"/>
    </source>
</evidence>
<feature type="transmembrane region" description="Helical" evidence="6">
    <location>
        <begin position="204"/>
        <end position="223"/>
    </location>
</feature>
<feature type="transmembrane region" description="Helical" evidence="6">
    <location>
        <begin position="229"/>
        <end position="254"/>
    </location>
</feature>
<dbReference type="RefSeq" id="WP_144069037.1">
    <property type="nucleotide sequence ID" value="NZ_CP041636.1"/>
</dbReference>
<dbReference type="InterPro" id="IPR050638">
    <property type="entry name" value="AA-Vitamin_Transporters"/>
</dbReference>
<comment type="similarity">
    <text evidence="2">Belongs to the EamA transporter family.</text>
</comment>
<keyword evidence="5 6" id="KW-0472">Membrane</keyword>
<name>A0A516H2P9_9PROT</name>
<dbReference type="InterPro" id="IPR000620">
    <property type="entry name" value="EamA_dom"/>
</dbReference>
<evidence type="ECO:0000256" key="5">
    <source>
        <dbReference type="ARBA" id="ARBA00023136"/>
    </source>
</evidence>
<evidence type="ECO:0000256" key="6">
    <source>
        <dbReference type="SAM" id="Phobius"/>
    </source>
</evidence>
<evidence type="ECO:0000256" key="2">
    <source>
        <dbReference type="ARBA" id="ARBA00007362"/>
    </source>
</evidence>
<evidence type="ECO:0000313" key="9">
    <source>
        <dbReference type="Proteomes" id="UP000317496"/>
    </source>
</evidence>
<keyword evidence="4 6" id="KW-1133">Transmembrane helix</keyword>
<dbReference type="Pfam" id="PF00892">
    <property type="entry name" value="EamA"/>
    <property type="match status" value="2"/>
</dbReference>
<feature type="domain" description="EamA" evidence="7">
    <location>
        <begin position="22"/>
        <end position="161"/>
    </location>
</feature>
<feature type="transmembrane region" description="Helical" evidence="6">
    <location>
        <begin position="49"/>
        <end position="71"/>
    </location>
</feature>
<feature type="transmembrane region" description="Helical" evidence="6">
    <location>
        <begin position="119"/>
        <end position="139"/>
    </location>
</feature>
<evidence type="ECO:0000259" key="7">
    <source>
        <dbReference type="Pfam" id="PF00892"/>
    </source>
</evidence>
<sequence>MSAPLTSAPAVPLPLAEPGRWLGAAAALATVLLWAAGLVATRFGVTGALSLWDVIFLRLALPALLLIPILLRFMRMPAPDGSAAAGNRPFWIVVMILGAGLPFLLIGSGGMVFAPAAHAGALMPGSMPLFAALFAALLLGESFNTQRKLGTALMLLGAIAVGGWQVVQGTSDTWRGDLMFVCAGAMWACYTIGLKKTGIGPWQAAAVVYVASFVVYTPIYFLWFDSRLLIAPAFEIGVQVVQSVASGLLSMAAYSFAVRRLGAAPAAAFGALTPALTALLAIPLLGEWPETVTWIGIVAVSLGVALANGAFSRYNRANHQRG</sequence>
<gene>
    <name evidence="8" type="ORF">FNB15_12585</name>
</gene>
<proteinExistence type="inferred from homology"/>
<feature type="transmembrane region" description="Helical" evidence="6">
    <location>
        <begin position="21"/>
        <end position="43"/>
    </location>
</feature>
<dbReference type="SUPFAM" id="SSF103481">
    <property type="entry name" value="Multidrug resistance efflux transporter EmrE"/>
    <property type="match status" value="2"/>
</dbReference>
<reference evidence="8 9" key="1">
    <citation type="submission" date="2019-07" db="EMBL/GenBank/DDBJ databases">
        <title>Genome sequencing for Ferrovibrio sp. K5.</title>
        <authorList>
            <person name="Park S.-J."/>
        </authorList>
    </citation>
    <scope>NUCLEOTIDE SEQUENCE [LARGE SCALE GENOMIC DNA]</scope>
    <source>
        <strain evidence="8 9">K5</strain>
    </source>
</reference>
<feature type="transmembrane region" description="Helical" evidence="6">
    <location>
        <begin position="91"/>
        <end position="113"/>
    </location>
</feature>
<organism evidence="8 9">
    <name type="scientific">Ferrovibrio terrae</name>
    <dbReference type="NCBI Taxonomy" id="2594003"/>
    <lineage>
        <taxon>Bacteria</taxon>
        <taxon>Pseudomonadati</taxon>
        <taxon>Pseudomonadota</taxon>
        <taxon>Alphaproteobacteria</taxon>
        <taxon>Rhodospirillales</taxon>
        <taxon>Rhodospirillaceae</taxon>
        <taxon>Ferrovibrio</taxon>
    </lineage>
</organism>
<dbReference type="Proteomes" id="UP000317496">
    <property type="component" value="Chromosome"/>
</dbReference>
<dbReference type="GO" id="GO:0016020">
    <property type="term" value="C:membrane"/>
    <property type="evidence" value="ECO:0007669"/>
    <property type="project" value="UniProtKB-SubCell"/>
</dbReference>
<feature type="transmembrane region" description="Helical" evidence="6">
    <location>
        <begin position="173"/>
        <end position="192"/>
    </location>
</feature>
<feature type="transmembrane region" description="Helical" evidence="6">
    <location>
        <begin position="292"/>
        <end position="311"/>
    </location>
</feature>
<feature type="transmembrane region" description="Helical" evidence="6">
    <location>
        <begin position="151"/>
        <end position="167"/>
    </location>
</feature>
<feature type="transmembrane region" description="Helical" evidence="6">
    <location>
        <begin position="266"/>
        <end position="286"/>
    </location>
</feature>
<comment type="subcellular location">
    <subcellularLocation>
        <location evidence="1">Membrane</location>
        <topology evidence="1">Multi-pass membrane protein</topology>
    </subcellularLocation>
</comment>
<dbReference type="OrthoDB" id="7743310at2"/>
<evidence type="ECO:0000256" key="3">
    <source>
        <dbReference type="ARBA" id="ARBA00022692"/>
    </source>
</evidence>
<accession>A0A516H2P9</accession>
<evidence type="ECO:0000313" key="8">
    <source>
        <dbReference type="EMBL" id="QDO98056.1"/>
    </source>
</evidence>
<dbReference type="EMBL" id="CP041636">
    <property type="protein sequence ID" value="QDO98056.1"/>
    <property type="molecule type" value="Genomic_DNA"/>
</dbReference>
<keyword evidence="3 6" id="KW-0812">Transmembrane</keyword>
<dbReference type="InterPro" id="IPR037185">
    <property type="entry name" value="EmrE-like"/>
</dbReference>
<keyword evidence="9" id="KW-1185">Reference proteome</keyword>
<dbReference type="KEGG" id="fer:FNB15_12585"/>
<dbReference type="AlphaFoldDB" id="A0A516H2P9"/>
<dbReference type="PANTHER" id="PTHR32322">
    <property type="entry name" value="INNER MEMBRANE TRANSPORTER"/>
    <property type="match status" value="1"/>
</dbReference>
<evidence type="ECO:0000256" key="4">
    <source>
        <dbReference type="ARBA" id="ARBA00022989"/>
    </source>
</evidence>
<protein>
    <submittedName>
        <fullName evidence="8">DMT family transporter</fullName>
    </submittedName>
</protein>